<dbReference type="EMBL" id="CAACVI010000001">
    <property type="protein sequence ID" value="VEN72876.1"/>
    <property type="molecule type" value="Genomic_DNA"/>
</dbReference>
<comment type="similarity">
    <text evidence="2">Belongs to the MipA/OmpV family.</text>
</comment>
<dbReference type="GO" id="GO:0009279">
    <property type="term" value="C:cell outer membrane"/>
    <property type="evidence" value="ECO:0007669"/>
    <property type="project" value="UniProtKB-SubCell"/>
</dbReference>
<name>A0A484HC99_9BACT</name>
<evidence type="ECO:0000256" key="5">
    <source>
        <dbReference type="ARBA" id="ARBA00023237"/>
    </source>
</evidence>
<dbReference type="AlphaFoldDB" id="A0A484HC99"/>
<feature type="signal peptide" evidence="6">
    <location>
        <begin position="1"/>
        <end position="26"/>
    </location>
</feature>
<keyword evidence="5" id="KW-0998">Cell outer membrane</keyword>
<evidence type="ECO:0000256" key="3">
    <source>
        <dbReference type="ARBA" id="ARBA00022729"/>
    </source>
</evidence>
<accession>A0A484HC99</accession>
<feature type="chain" id="PRO_5019803157" description="MltA-interacting MipA family protein" evidence="6">
    <location>
        <begin position="27"/>
        <end position="262"/>
    </location>
</feature>
<evidence type="ECO:0000256" key="6">
    <source>
        <dbReference type="SAM" id="SignalP"/>
    </source>
</evidence>
<dbReference type="PANTHER" id="PTHR38776:SF1">
    <property type="entry name" value="MLTA-INTERACTING PROTEIN-RELATED"/>
    <property type="match status" value="1"/>
</dbReference>
<evidence type="ECO:0000256" key="4">
    <source>
        <dbReference type="ARBA" id="ARBA00023136"/>
    </source>
</evidence>
<dbReference type="InterPro" id="IPR010583">
    <property type="entry name" value="MipA"/>
</dbReference>
<keyword evidence="3 6" id="KW-0732">Signal</keyword>
<dbReference type="Pfam" id="PF06629">
    <property type="entry name" value="MipA"/>
    <property type="match status" value="1"/>
</dbReference>
<evidence type="ECO:0008006" key="8">
    <source>
        <dbReference type="Google" id="ProtNLM"/>
    </source>
</evidence>
<proteinExistence type="inferred from homology"/>
<protein>
    <recommendedName>
        <fullName evidence="8">MltA-interacting MipA family protein</fullName>
    </recommendedName>
</protein>
<comment type="subcellular location">
    <subcellularLocation>
        <location evidence="1">Cell outer membrane</location>
    </subcellularLocation>
</comment>
<evidence type="ECO:0000256" key="2">
    <source>
        <dbReference type="ARBA" id="ARBA00005722"/>
    </source>
</evidence>
<sequence>MNRHKIKRVLISGLLSALLFSQGAWAGGHDSRHDLADWTVRLGAVGMVKPAYEGSSDYEFQVFPMIDAAWKNVFFNARRGLGAYVWDRDGLKIGLSLGWIFGRDEGDSPDLTGLGDLDGGLSALASAKWRLGDLSLGLRYESQATGESAGFQIHADAGYAIQIGRKILLRPSAKAAFSSDGYMEKHFGVSASQSDRSGLAAYDARAGLKSAGLGIMALYRIDRRWGIQTMASLERLMGDAADSPVTREENTYFLSLGFSYMF</sequence>
<organism evidence="7">
    <name type="scientific">uncultured Desulfobacteraceae bacterium</name>
    <dbReference type="NCBI Taxonomy" id="218296"/>
    <lineage>
        <taxon>Bacteria</taxon>
        <taxon>Pseudomonadati</taxon>
        <taxon>Thermodesulfobacteriota</taxon>
        <taxon>Desulfobacteria</taxon>
        <taxon>Desulfobacterales</taxon>
        <taxon>Desulfobacteraceae</taxon>
        <taxon>environmental samples</taxon>
    </lineage>
</organism>
<keyword evidence="4" id="KW-0472">Membrane</keyword>
<gene>
    <name evidence="7" type="ORF">EPICR_10377</name>
</gene>
<evidence type="ECO:0000256" key="1">
    <source>
        <dbReference type="ARBA" id="ARBA00004442"/>
    </source>
</evidence>
<dbReference type="PANTHER" id="PTHR38776">
    <property type="entry name" value="MLTA-INTERACTING PROTEIN-RELATED"/>
    <property type="match status" value="1"/>
</dbReference>
<reference evidence="7" key="1">
    <citation type="submission" date="2019-01" db="EMBL/GenBank/DDBJ databases">
        <authorList>
            <consortium name="Genoscope - CEA"/>
            <person name="William W."/>
        </authorList>
    </citation>
    <scope>NUCLEOTIDE SEQUENCE</scope>
    <source>
        <strain evidence="7">CR-1</strain>
    </source>
</reference>
<evidence type="ECO:0000313" key="7">
    <source>
        <dbReference type="EMBL" id="VEN72876.1"/>
    </source>
</evidence>